<dbReference type="Proteomes" id="UP000032430">
    <property type="component" value="Chromosome I"/>
</dbReference>
<evidence type="ECO:0000256" key="3">
    <source>
        <dbReference type="ARBA" id="ARBA00010136"/>
    </source>
</evidence>
<evidence type="ECO:0000259" key="14">
    <source>
        <dbReference type="SMART" id="SM01263"/>
    </source>
</evidence>
<evidence type="ECO:0000256" key="2">
    <source>
        <dbReference type="ARBA" id="ARBA00004496"/>
    </source>
</evidence>
<dbReference type="RefSeq" id="WP_052673861.1">
    <property type="nucleotide sequence ID" value="NZ_LN614827.1"/>
</dbReference>
<evidence type="ECO:0000256" key="10">
    <source>
        <dbReference type="ARBA" id="ARBA00022833"/>
    </source>
</evidence>
<evidence type="ECO:0000256" key="7">
    <source>
        <dbReference type="ARBA" id="ARBA00022670"/>
    </source>
</evidence>
<dbReference type="InterPro" id="IPR034015">
    <property type="entry name" value="M1_LTA4H"/>
</dbReference>
<dbReference type="Gene3D" id="2.60.40.1730">
    <property type="entry name" value="tricorn interacting facor f3 domain"/>
    <property type="match status" value="1"/>
</dbReference>
<keyword evidence="9 15" id="KW-0378">Hydrolase</keyword>
<dbReference type="SUPFAM" id="SSF48371">
    <property type="entry name" value="ARM repeat"/>
    <property type="match status" value="1"/>
</dbReference>
<evidence type="ECO:0000256" key="8">
    <source>
        <dbReference type="ARBA" id="ARBA00022723"/>
    </source>
</evidence>
<dbReference type="CDD" id="cd09599">
    <property type="entry name" value="M1_LTA4H"/>
    <property type="match status" value="1"/>
</dbReference>
<dbReference type="GO" id="GO:0005737">
    <property type="term" value="C:cytoplasm"/>
    <property type="evidence" value="ECO:0007669"/>
    <property type="project" value="UniProtKB-SubCell"/>
</dbReference>
<comment type="cofactor">
    <cofactor evidence="13">
        <name>Zn(2+)</name>
        <dbReference type="ChEBI" id="CHEBI:29105"/>
    </cofactor>
    <text evidence="13">Binds 1 zinc ion per subunit.</text>
</comment>
<gene>
    <name evidence="15" type="ORF">LFA_1164</name>
</gene>
<dbReference type="Pfam" id="PF01433">
    <property type="entry name" value="Peptidase_M1"/>
    <property type="match status" value="1"/>
</dbReference>
<evidence type="ECO:0000256" key="5">
    <source>
        <dbReference type="ARBA" id="ARBA00015611"/>
    </source>
</evidence>
<keyword evidence="10 13" id="KW-0862">Zinc</keyword>
<dbReference type="InterPro" id="IPR042097">
    <property type="entry name" value="Aminopeptidase_N-like_N_sf"/>
</dbReference>
<dbReference type="Pfam" id="PF09127">
    <property type="entry name" value="Leuk-A4-hydro_C"/>
    <property type="match status" value="1"/>
</dbReference>
<evidence type="ECO:0000256" key="12">
    <source>
        <dbReference type="PIRSR" id="PIRSR634015-1"/>
    </source>
</evidence>
<keyword evidence="11" id="KW-0482">Metalloprotease</keyword>
<evidence type="ECO:0000313" key="15">
    <source>
        <dbReference type="EMBL" id="CEG56597.1"/>
    </source>
</evidence>
<evidence type="ECO:0000256" key="9">
    <source>
        <dbReference type="ARBA" id="ARBA00022801"/>
    </source>
</evidence>
<dbReference type="PRINTS" id="PR00756">
    <property type="entry name" value="ALADIPTASE"/>
</dbReference>
<dbReference type="GO" id="GO:0016285">
    <property type="term" value="F:alanyl aminopeptidase activity"/>
    <property type="evidence" value="ECO:0007669"/>
    <property type="project" value="UniProtKB-EC"/>
</dbReference>
<keyword evidence="8 13" id="KW-0479">Metal-binding</keyword>
<dbReference type="Pfam" id="PF17900">
    <property type="entry name" value="Peptidase_M1_N"/>
    <property type="match status" value="1"/>
</dbReference>
<dbReference type="Gene3D" id="1.10.390.10">
    <property type="entry name" value="Neutral Protease Domain 2"/>
    <property type="match status" value="1"/>
</dbReference>
<sequence length="646" mass="74387">MRAKIDPHSYSEPEKVNITHLDLTLNPDFKNKTIQGVVEMTLHWHDLECHTLTLDTKKLNIQRVEISSSDESWVSTDFRLEDEDKILGSALHINANAKNKKVRITYETSSTADGLQWLDPSQTATKKYPYLYSHSEPINARSWMPVQDTPEVRQTYTARINTPKELRAVMSAENNPDHVLNGEFEFNMNQPIPTYLIAFAVGNIQAKKIGPRSAVFAEPDLVDKTAKEFEDTEQMIQVTEGLYGQYPWGNYDVLVMPPSFPMGGMENPLLTFATPTLIAGDKSLVGVIAHELAHSWSGNLVTNARWDDVWLNEGFTTYVQNRIVEAVYGKEQADLEFMVSVNELYEELDTLEEQDQHLVLNLDARDPHDGFSGIAYTKGAWFLKTLEEQFGRDQFDDFLKKYFHNFAFKSITTTDFIAFAQTHLLELYPQKYSMEEINQWLHQPGIPKDAVKIKAKRCEINDVVREQWLNGTISANQLNAQSWSSNEWQYFLNKLPSNLKHEQIKELDECYHLTGMSNHVVAAQWYKITIDGRYSEANIEIKNYLLNIGRRYLIVPLYQRLLKTEDGKQFAQEIYKEARTIYHSVTRETIDKKFKETGVELNFFTQTPSQAMENTTLNRYRHFNAGLKTADNAEVIADKLPTFTTN</sequence>
<evidence type="ECO:0000256" key="6">
    <source>
        <dbReference type="ARBA" id="ARBA00022490"/>
    </source>
</evidence>
<feature type="active site" description="Proton donor" evidence="12">
    <location>
        <position position="376"/>
    </location>
</feature>
<name>A0A098G291_9GAMM</name>
<dbReference type="KEGG" id="lfa:LFA_1164"/>
<evidence type="ECO:0000256" key="1">
    <source>
        <dbReference type="ARBA" id="ARBA00000098"/>
    </source>
</evidence>
<dbReference type="Gene3D" id="3.30.2010.30">
    <property type="match status" value="1"/>
</dbReference>
<evidence type="ECO:0000256" key="13">
    <source>
        <dbReference type="PIRSR" id="PIRSR634015-3"/>
    </source>
</evidence>
<dbReference type="InterPro" id="IPR014782">
    <property type="entry name" value="Peptidase_M1_dom"/>
</dbReference>
<dbReference type="SUPFAM" id="SSF63737">
    <property type="entry name" value="Leukotriene A4 hydrolase N-terminal domain"/>
    <property type="match status" value="1"/>
</dbReference>
<dbReference type="MEROPS" id="M01.031"/>
<dbReference type="InterPro" id="IPR049980">
    <property type="entry name" value="LTA4H_cat"/>
</dbReference>
<dbReference type="Gene3D" id="1.25.40.320">
    <property type="entry name" value="Peptidase M1, leukotriene A4 hydrolase/aminopeptidase C-terminal domain"/>
    <property type="match status" value="1"/>
</dbReference>
<comment type="catalytic activity">
    <reaction evidence="1">
        <text>Release of an N-terminal amino acid, Xaa-|-Yaa- from a peptide, amide or arylamide. Xaa is preferably Ala, but may be most amino acids including Pro (slow action). When a terminal hydrophobic residue is followed by a prolyl residue, the two may be released as an intact Xaa-Pro dipeptide.</text>
        <dbReference type="EC" id="3.4.11.2"/>
    </reaction>
</comment>
<dbReference type="STRING" id="1212491.LFA_1164"/>
<evidence type="ECO:0000313" key="16">
    <source>
        <dbReference type="Proteomes" id="UP000032430"/>
    </source>
</evidence>
<dbReference type="EMBL" id="LN614827">
    <property type="protein sequence ID" value="CEG56597.1"/>
    <property type="molecule type" value="Genomic_DNA"/>
</dbReference>
<keyword evidence="16" id="KW-1185">Reference proteome</keyword>
<dbReference type="InterPro" id="IPR027268">
    <property type="entry name" value="Peptidase_M4/M1_CTD_sf"/>
</dbReference>
<dbReference type="OrthoDB" id="100605at2"/>
<dbReference type="HOGENOM" id="CLU_014505_1_2_6"/>
<dbReference type="InterPro" id="IPR038502">
    <property type="entry name" value="M1_LTA-4_hydro/amino_C_sf"/>
</dbReference>
<dbReference type="InterPro" id="IPR001930">
    <property type="entry name" value="Peptidase_M1"/>
</dbReference>
<organism evidence="15 16">
    <name type="scientific">Legionella fallonii LLAP-10</name>
    <dbReference type="NCBI Taxonomy" id="1212491"/>
    <lineage>
        <taxon>Bacteria</taxon>
        <taxon>Pseudomonadati</taxon>
        <taxon>Pseudomonadota</taxon>
        <taxon>Gammaproteobacteria</taxon>
        <taxon>Legionellales</taxon>
        <taxon>Legionellaceae</taxon>
        <taxon>Legionella</taxon>
    </lineage>
</organism>
<accession>A0A098G291</accession>
<comment type="similarity">
    <text evidence="3">Belongs to the peptidase M1 family.</text>
</comment>
<dbReference type="PANTHER" id="PTHR45726">
    <property type="entry name" value="LEUKOTRIENE A-4 HYDROLASE"/>
    <property type="match status" value="1"/>
</dbReference>
<protein>
    <recommendedName>
        <fullName evidence="5">Aminopeptidase N</fullName>
        <ecNumber evidence="4">3.4.11.2</ecNumber>
    </recommendedName>
</protein>
<dbReference type="FunFam" id="3.30.2010.30:FF:000001">
    <property type="entry name" value="Leukotriene A(4) hydrolase"/>
    <property type="match status" value="1"/>
</dbReference>
<dbReference type="SMART" id="SM01263">
    <property type="entry name" value="Leuk-A4-hydro_C"/>
    <property type="match status" value="1"/>
</dbReference>
<dbReference type="InterPro" id="IPR015211">
    <property type="entry name" value="Peptidase_M1_C"/>
</dbReference>
<dbReference type="PANTHER" id="PTHR45726:SF3">
    <property type="entry name" value="LEUKOTRIENE A-4 HYDROLASE"/>
    <property type="match status" value="1"/>
</dbReference>
<dbReference type="EC" id="3.4.11.2" evidence="4"/>
<dbReference type="GO" id="GO:0008270">
    <property type="term" value="F:zinc ion binding"/>
    <property type="evidence" value="ECO:0007669"/>
    <property type="project" value="InterPro"/>
</dbReference>
<proteinExistence type="inferred from homology"/>
<reference evidence="16" key="1">
    <citation type="submission" date="2014-09" db="EMBL/GenBank/DDBJ databases">
        <authorList>
            <person name="Gomez-Valero L."/>
        </authorList>
    </citation>
    <scope>NUCLEOTIDE SEQUENCE [LARGE SCALE GENOMIC DNA]</scope>
    <source>
        <strain evidence="16">ATCC700992</strain>
    </source>
</reference>
<feature type="active site" description="Proton acceptor" evidence="12">
    <location>
        <position position="291"/>
    </location>
</feature>
<dbReference type="InterPro" id="IPR045357">
    <property type="entry name" value="Aminopeptidase_N-like_N"/>
</dbReference>
<evidence type="ECO:0000256" key="11">
    <source>
        <dbReference type="ARBA" id="ARBA00023049"/>
    </source>
</evidence>
<dbReference type="AlphaFoldDB" id="A0A098G291"/>
<dbReference type="GO" id="GO:0006508">
    <property type="term" value="P:proteolysis"/>
    <property type="evidence" value="ECO:0007669"/>
    <property type="project" value="UniProtKB-KW"/>
</dbReference>
<feature type="binding site" evidence="13">
    <location>
        <position position="290"/>
    </location>
    <ligand>
        <name>Zn(2+)</name>
        <dbReference type="ChEBI" id="CHEBI:29105"/>
        <note>catalytic</note>
    </ligand>
</feature>
<evidence type="ECO:0000256" key="4">
    <source>
        <dbReference type="ARBA" id="ARBA00012564"/>
    </source>
</evidence>
<keyword evidence="7" id="KW-0645">Protease</keyword>
<feature type="binding site" evidence="13">
    <location>
        <position position="313"/>
    </location>
    <ligand>
        <name>Zn(2+)</name>
        <dbReference type="ChEBI" id="CHEBI:29105"/>
        <note>catalytic</note>
    </ligand>
</feature>
<dbReference type="GO" id="GO:0008237">
    <property type="term" value="F:metallopeptidase activity"/>
    <property type="evidence" value="ECO:0007669"/>
    <property type="project" value="UniProtKB-KW"/>
</dbReference>
<dbReference type="InterPro" id="IPR016024">
    <property type="entry name" value="ARM-type_fold"/>
</dbReference>
<feature type="domain" description="Peptidase M1 leukotriene A4 hydrolase/aminopeptidase C-terminal" evidence="14">
    <location>
        <begin position="459"/>
        <end position="594"/>
    </location>
</feature>
<dbReference type="SUPFAM" id="SSF55486">
    <property type="entry name" value="Metalloproteases ('zincins'), catalytic domain"/>
    <property type="match status" value="1"/>
</dbReference>
<comment type="subcellular location">
    <subcellularLocation>
        <location evidence="2">Cytoplasm</location>
    </subcellularLocation>
</comment>
<keyword evidence="6" id="KW-0963">Cytoplasm</keyword>
<feature type="binding site" evidence="13">
    <location>
        <position position="294"/>
    </location>
    <ligand>
        <name>Zn(2+)</name>
        <dbReference type="ChEBI" id="CHEBI:29105"/>
        <note>catalytic</note>
    </ligand>
</feature>